<dbReference type="PANTHER" id="PTHR46841:SF4">
    <property type="entry name" value="SC:D189"/>
    <property type="match status" value="1"/>
</dbReference>
<proteinExistence type="predicted"/>
<dbReference type="GO" id="GO:0009986">
    <property type="term" value="C:cell surface"/>
    <property type="evidence" value="ECO:0007669"/>
    <property type="project" value="TreeGrafter"/>
</dbReference>
<evidence type="ECO:0000256" key="2">
    <source>
        <dbReference type="ARBA" id="ARBA00022692"/>
    </source>
</evidence>
<dbReference type="InterPro" id="IPR013783">
    <property type="entry name" value="Ig-like_fold"/>
</dbReference>
<dbReference type="EMBL" id="JAICCE010000021">
    <property type="protein sequence ID" value="KAG9262541.1"/>
    <property type="molecule type" value="Genomic_DNA"/>
</dbReference>
<dbReference type="GO" id="GO:0030424">
    <property type="term" value="C:axon"/>
    <property type="evidence" value="ECO:0007669"/>
    <property type="project" value="TreeGrafter"/>
</dbReference>
<dbReference type="InterPro" id="IPR036179">
    <property type="entry name" value="Ig-like_dom_sf"/>
</dbReference>
<evidence type="ECO:0000259" key="9">
    <source>
        <dbReference type="PROSITE" id="PS50835"/>
    </source>
</evidence>
<sequence>MKSFYENFLERLLAICKRWLLTKMSVKMSRCAPPLCLWLAVVLLAPLHAKVTAPAQQHAALGLPFMLGCNVTTEAGEVLKQVRWLDVRNKTILHYQPQRPGDLISHDGVELAKQRAHTSAIALEKVKAGDEGCYTCVFDVYPTGQQQGKTCLSVTARVESVGNKTAVQGKPVTLSCSYGLTEKVQQVLWRKTAEQGDTVTVASYTKQGSVTVETVFQDRVKLSRSLGHSQLTINPVHTEDEGCYTCEFHTYPLGSKSMTACLAVYVLPRPEVSYSIDVDVVQANCTAVSRPPAELVWNVENHNRSLGPSETSSYQQGDGTTMVVSTIHLQAKLLDEEQVTCTALHQGLETNISVHLNRTRNTHIILLSLANVLRRLTEKNRTGMNEYAAMIGH</sequence>
<name>A0A8T2L0I7_ASTMX</name>
<organism evidence="10 11">
    <name type="scientific">Astyanax mexicanus</name>
    <name type="common">Blind cave fish</name>
    <name type="synonym">Astyanax fasciatus mexicanus</name>
    <dbReference type="NCBI Taxonomy" id="7994"/>
    <lineage>
        <taxon>Eukaryota</taxon>
        <taxon>Metazoa</taxon>
        <taxon>Chordata</taxon>
        <taxon>Craniata</taxon>
        <taxon>Vertebrata</taxon>
        <taxon>Euteleostomi</taxon>
        <taxon>Actinopterygii</taxon>
        <taxon>Neopterygii</taxon>
        <taxon>Teleostei</taxon>
        <taxon>Ostariophysi</taxon>
        <taxon>Characiformes</taxon>
        <taxon>Characoidei</taxon>
        <taxon>Acestrorhamphidae</taxon>
        <taxon>Acestrorhamphinae</taxon>
        <taxon>Astyanax</taxon>
    </lineage>
</organism>
<dbReference type="GO" id="GO:0016020">
    <property type="term" value="C:membrane"/>
    <property type="evidence" value="ECO:0007669"/>
    <property type="project" value="UniProtKB-SubCell"/>
</dbReference>
<dbReference type="InterPro" id="IPR007110">
    <property type="entry name" value="Ig-like_dom"/>
</dbReference>
<keyword evidence="2" id="KW-0812">Transmembrane</keyword>
<evidence type="ECO:0000256" key="8">
    <source>
        <dbReference type="ARBA" id="ARBA00023319"/>
    </source>
</evidence>
<dbReference type="Pfam" id="PF07686">
    <property type="entry name" value="V-set"/>
    <property type="match status" value="2"/>
</dbReference>
<keyword evidence="5" id="KW-0472">Membrane</keyword>
<evidence type="ECO:0000313" key="11">
    <source>
        <dbReference type="Proteomes" id="UP000752171"/>
    </source>
</evidence>
<dbReference type="InterPro" id="IPR013106">
    <property type="entry name" value="Ig_V-set"/>
</dbReference>
<keyword evidence="4" id="KW-1133">Transmembrane helix</keyword>
<dbReference type="AlphaFoldDB" id="A0A8T2L0I7"/>
<evidence type="ECO:0000256" key="5">
    <source>
        <dbReference type="ARBA" id="ARBA00023136"/>
    </source>
</evidence>
<dbReference type="GO" id="GO:0034113">
    <property type="term" value="P:heterotypic cell-cell adhesion"/>
    <property type="evidence" value="ECO:0007669"/>
    <property type="project" value="TreeGrafter"/>
</dbReference>
<feature type="domain" description="Ig-like" evidence="9">
    <location>
        <begin position="46"/>
        <end position="136"/>
    </location>
</feature>
<accession>A0A8T2L0I7</accession>
<keyword evidence="7" id="KW-0325">Glycoprotein</keyword>
<dbReference type="Gene3D" id="2.60.40.10">
    <property type="entry name" value="Immunoglobulins"/>
    <property type="match status" value="3"/>
</dbReference>
<keyword evidence="3" id="KW-0732">Signal</keyword>
<dbReference type="PROSITE" id="PS50835">
    <property type="entry name" value="IG_LIKE"/>
    <property type="match status" value="2"/>
</dbReference>
<evidence type="ECO:0000256" key="1">
    <source>
        <dbReference type="ARBA" id="ARBA00004167"/>
    </source>
</evidence>
<dbReference type="InterPro" id="IPR003599">
    <property type="entry name" value="Ig_sub"/>
</dbReference>
<dbReference type="SMART" id="SM00406">
    <property type="entry name" value="IGv"/>
    <property type="match status" value="1"/>
</dbReference>
<dbReference type="InterPro" id="IPR047164">
    <property type="entry name" value="OX2G-like"/>
</dbReference>
<evidence type="ECO:0000313" key="10">
    <source>
        <dbReference type="EMBL" id="KAG9262541.1"/>
    </source>
</evidence>
<dbReference type="GO" id="GO:0098632">
    <property type="term" value="F:cell-cell adhesion mediator activity"/>
    <property type="evidence" value="ECO:0007669"/>
    <property type="project" value="InterPro"/>
</dbReference>
<dbReference type="GO" id="GO:0150079">
    <property type="term" value="P:negative regulation of neuroinflammatory response"/>
    <property type="evidence" value="ECO:0007669"/>
    <property type="project" value="TreeGrafter"/>
</dbReference>
<keyword evidence="8" id="KW-0393">Immunoglobulin domain</keyword>
<keyword evidence="6" id="KW-1015">Disulfide bond</keyword>
<dbReference type="Pfam" id="PF08205">
    <property type="entry name" value="C2-set_2"/>
    <property type="match status" value="1"/>
</dbReference>
<comment type="subcellular location">
    <subcellularLocation>
        <location evidence="1">Membrane</location>
        <topology evidence="1">Single-pass membrane protein</topology>
    </subcellularLocation>
</comment>
<evidence type="ECO:0000256" key="6">
    <source>
        <dbReference type="ARBA" id="ARBA00023157"/>
    </source>
</evidence>
<dbReference type="GO" id="GO:0043025">
    <property type="term" value="C:neuronal cell body"/>
    <property type="evidence" value="ECO:0007669"/>
    <property type="project" value="TreeGrafter"/>
</dbReference>
<protein>
    <submittedName>
        <fullName evidence="10">OX-2 membrane glycoprotein-like</fullName>
    </submittedName>
</protein>
<feature type="domain" description="Ig-like" evidence="9">
    <location>
        <begin position="142"/>
        <end position="259"/>
    </location>
</feature>
<dbReference type="SUPFAM" id="SSF48726">
    <property type="entry name" value="Immunoglobulin"/>
    <property type="match status" value="3"/>
</dbReference>
<evidence type="ECO:0000256" key="3">
    <source>
        <dbReference type="ARBA" id="ARBA00022729"/>
    </source>
</evidence>
<dbReference type="Proteomes" id="UP000752171">
    <property type="component" value="Unassembled WGS sequence"/>
</dbReference>
<evidence type="ECO:0000256" key="4">
    <source>
        <dbReference type="ARBA" id="ARBA00022989"/>
    </source>
</evidence>
<evidence type="ECO:0000256" key="7">
    <source>
        <dbReference type="ARBA" id="ARBA00023180"/>
    </source>
</evidence>
<dbReference type="InterPro" id="IPR013162">
    <property type="entry name" value="CD80_C2-set"/>
</dbReference>
<dbReference type="SMART" id="SM00409">
    <property type="entry name" value="IG"/>
    <property type="match status" value="2"/>
</dbReference>
<comment type="caution">
    <text evidence="10">The sequence shown here is derived from an EMBL/GenBank/DDBJ whole genome shotgun (WGS) entry which is preliminary data.</text>
</comment>
<dbReference type="PANTHER" id="PTHR46841">
    <property type="entry name" value="OX-2 MEMBRANE GLYCOPROTEIN"/>
    <property type="match status" value="1"/>
</dbReference>
<gene>
    <name evidence="10" type="primary">CD200</name>
    <name evidence="10" type="ORF">AMEX_G24319</name>
</gene>
<reference evidence="10 11" key="1">
    <citation type="submission" date="2021-07" db="EMBL/GenBank/DDBJ databases">
        <authorList>
            <person name="Imarazene B."/>
            <person name="Zahm M."/>
            <person name="Klopp C."/>
            <person name="Cabau C."/>
            <person name="Beille S."/>
            <person name="Jouanno E."/>
            <person name="Castinel A."/>
            <person name="Lluch J."/>
            <person name="Gil L."/>
            <person name="Kuchtly C."/>
            <person name="Lopez Roques C."/>
            <person name="Donnadieu C."/>
            <person name="Parrinello H."/>
            <person name="Journot L."/>
            <person name="Du K."/>
            <person name="Schartl M."/>
            <person name="Retaux S."/>
            <person name="Guiguen Y."/>
        </authorList>
    </citation>
    <scope>NUCLEOTIDE SEQUENCE [LARGE SCALE GENOMIC DNA]</scope>
    <source>
        <strain evidence="10">Pach_M1</strain>
        <tissue evidence="10">Testis</tissue>
    </source>
</reference>